<accession>A0A4U6X2J9</accession>
<sequence>MSAMKLPPQQPLNCAYNRDDVVAGLTRYYLTLTSSAYVPASYVDFPPAGGWTDADLDVGALRALRRSETVIDLLRHLPYPRPMHDGPRPGPWNVAPGSKPVRYLRHLGSFARWSDRGDEGLRELAALPMADTPAAPMDLPPDVVCLTIGERISSSPKNGTATKADAPPPPPRPYWWIVDCARGVLTPYQERRYGVARVPRNKPWRTTQSYSVPDFFAKLVPELGRTHVPLPPTEDLDAEILGPSFFSSFFSSSSSSSSSSAEREPAQIYAAHGWPDAAGFRHAECIAALQGWRRRAQEAERWKMAQDVDDADDEDYEMDGDSDDEDMDQDQAGDEALAEAVADMEVDDLSAEAAALRADLSPEERARFDRRGDELPFEWVDSE</sequence>
<evidence type="ECO:0000313" key="3">
    <source>
        <dbReference type="Proteomes" id="UP000310108"/>
    </source>
</evidence>
<feature type="compositionally biased region" description="Basic and acidic residues" evidence="1">
    <location>
        <begin position="362"/>
        <end position="374"/>
    </location>
</feature>
<evidence type="ECO:0000256" key="1">
    <source>
        <dbReference type="SAM" id="MobiDB-lite"/>
    </source>
</evidence>
<reference evidence="2 3" key="1">
    <citation type="journal article" date="2019" name="PLoS ONE">
        <title>Comparative genome analysis indicates high evolutionary potential of pathogenicity genes in Colletotrichum tanaceti.</title>
        <authorList>
            <person name="Lelwala R.V."/>
            <person name="Korhonen P.K."/>
            <person name="Young N.D."/>
            <person name="Scott J.B."/>
            <person name="Ades P.A."/>
            <person name="Gasser R.B."/>
            <person name="Taylor P.W.J."/>
        </authorList>
    </citation>
    <scope>NUCLEOTIDE SEQUENCE [LARGE SCALE GENOMIC DNA]</scope>
    <source>
        <strain evidence="2">BRIP57314</strain>
    </source>
</reference>
<organism evidence="2 3">
    <name type="scientific">Colletotrichum tanaceti</name>
    <dbReference type="NCBI Taxonomy" id="1306861"/>
    <lineage>
        <taxon>Eukaryota</taxon>
        <taxon>Fungi</taxon>
        <taxon>Dikarya</taxon>
        <taxon>Ascomycota</taxon>
        <taxon>Pezizomycotina</taxon>
        <taxon>Sordariomycetes</taxon>
        <taxon>Hypocreomycetidae</taxon>
        <taxon>Glomerellales</taxon>
        <taxon>Glomerellaceae</taxon>
        <taxon>Colletotrichum</taxon>
        <taxon>Colletotrichum destructivum species complex</taxon>
    </lineage>
</organism>
<feature type="compositionally biased region" description="Acidic residues" evidence="1">
    <location>
        <begin position="307"/>
        <end position="340"/>
    </location>
</feature>
<proteinExistence type="predicted"/>
<dbReference type="STRING" id="1306861.A0A4U6X2J9"/>
<dbReference type="OrthoDB" id="5343383at2759"/>
<dbReference type="Proteomes" id="UP000310108">
    <property type="component" value="Unassembled WGS sequence"/>
</dbReference>
<dbReference type="EMBL" id="PJEX01000510">
    <property type="protein sequence ID" value="TKW49601.1"/>
    <property type="molecule type" value="Genomic_DNA"/>
</dbReference>
<feature type="region of interest" description="Disordered" evidence="1">
    <location>
        <begin position="303"/>
        <end position="340"/>
    </location>
</feature>
<feature type="region of interest" description="Disordered" evidence="1">
    <location>
        <begin position="362"/>
        <end position="383"/>
    </location>
</feature>
<evidence type="ECO:0000313" key="2">
    <source>
        <dbReference type="EMBL" id="TKW49601.1"/>
    </source>
</evidence>
<protein>
    <submittedName>
        <fullName evidence="2">Uncharacterized protein</fullName>
    </submittedName>
</protein>
<gene>
    <name evidence="2" type="ORF">CTA1_11901</name>
</gene>
<comment type="caution">
    <text evidence="2">The sequence shown here is derived from an EMBL/GenBank/DDBJ whole genome shotgun (WGS) entry which is preliminary data.</text>
</comment>
<name>A0A4U6X2J9_9PEZI</name>
<dbReference type="AlphaFoldDB" id="A0A4U6X2J9"/>
<keyword evidence="3" id="KW-1185">Reference proteome</keyword>